<accession>A0A160SZQ4</accession>
<dbReference type="SUPFAM" id="SSF55729">
    <property type="entry name" value="Acyl-CoA N-acyltransferases (Nat)"/>
    <property type="match status" value="1"/>
</dbReference>
<dbReference type="KEGG" id="pbf:CFX0092_A1028"/>
<dbReference type="InterPro" id="IPR016181">
    <property type="entry name" value="Acyl_CoA_acyltransferase"/>
</dbReference>
<evidence type="ECO:0000313" key="3">
    <source>
        <dbReference type="Proteomes" id="UP000215027"/>
    </source>
</evidence>
<keyword evidence="3" id="KW-1185">Reference proteome</keyword>
<sequence>MAMNTLKEAYAPQRTAGPATVTIREARPEDAAAGITHYRRVFSEPGINLITEIDEYSPTVERDSRYIREMNQANNCVMLLAEVEGQLAGILTLEGAKRRNVRHTATLGITIAEEWRGQGIGRRLIEHAIDWARRSHVLTRIELHVFARNVGAIHLYESCGFVLEGVRRQAVHRDGEYIDDLVMAYLLDEPQ</sequence>
<gene>
    <name evidence="2" type="ORF">CFX0092_A1028</name>
</gene>
<evidence type="ECO:0000313" key="2">
    <source>
        <dbReference type="EMBL" id="CUS02906.2"/>
    </source>
</evidence>
<dbReference type="GO" id="GO:0016747">
    <property type="term" value="F:acyltransferase activity, transferring groups other than amino-acyl groups"/>
    <property type="evidence" value="ECO:0007669"/>
    <property type="project" value="InterPro"/>
</dbReference>
<dbReference type="InterPro" id="IPR000182">
    <property type="entry name" value="GNAT_dom"/>
</dbReference>
<reference evidence="2" key="1">
    <citation type="submission" date="2016-01" db="EMBL/GenBank/DDBJ databases">
        <authorList>
            <person name="Mcilroy J.S."/>
            <person name="Karst M S."/>
            <person name="Albertsen M."/>
        </authorList>
    </citation>
    <scope>NUCLEOTIDE SEQUENCE</scope>
    <source>
        <strain evidence="2">Cfx-K</strain>
    </source>
</reference>
<dbReference type="Proteomes" id="UP000215027">
    <property type="component" value="Chromosome I"/>
</dbReference>
<dbReference type="AlphaFoldDB" id="A0A160SZQ4"/>
<name>A0A160SZQ4_9CHLR</name>
<organism evidence="2 3">
    <name type="scientific">Candidatus Promineifilum breve</name>
    <dbReference type="NCBI Taxonomy" id="1806508"/>
    <lineage>
        <taxon>Bacteria</taxon>
        <taxon>Bacillati</taxon>
        <taxon>Chloroflexota</taxon>
        <taxon>Ardenticatenia</taxon>
        <taxon>Candidatus Promineifilales</taxon>
        <taxon>Candidatus Promineifilaceae</taxon>
        <taxon>Candidatus Promineifilum</taxon>
    </lineage>
</organism>
<evidence type="ECO:0000259" key="1">
    <source>
        <dbReference type="PROSITE" id="PS51186"/>
    </source>
</evidence>
<dbReference type="PANTHER" id="PTHR43072">
    <property type="entry name" value="N-ACETYLTRANSFERASE"/>
    <property type="match status" value="1"/>
</dbReference>
<dbReference type="PROSITE" id="PS51186">
    <property type="entry name" value="GNAT"/>
    <property type="match status" value="1"/>
</dbReference>
<proteinExistence type="predicted"/>
<dbReference type="CDD" id="cd04301">
    <property type="entry name" value="NAT_SF"/>
    <property type="match status" value="1"/>
</dbReference>
<dbReference type="Gene3D" id="3.40.630.30">
    <property type="match status" value="1"/>
</dbReference>
<feature type="domain" description="N-acetyltransferase" evidence="1">
    <location>
        <begin position="21"/>
        <end position="188"/>
    </location>
</feature>
<protein>
    <recommendedName>
        <fullName evidence="1">N-acetyltransferase domain-containing protein</fullName>
    </recommendedName>
</protein>
<dbReference type="EMBL" id="LN890655">
    <property type="protein sequence ID" value="CUS02906.2"/>
    <property type="molecule type" value="Genomic_DNA"/>
</dbReference>
<dbReference type="Pfam" id="PF00583">
    <property type="entry name" value="Acetyltransf_1"/>
    <property type="match status" value="1"/>
</dbReference>